<keyword evidence="8" id="KW-1185">Reference proteome</keyword>
<evidence type="ECO:0000256" key="2">
    <source>
        <dbReference type="ARBA" id="ARBA00022723"/>
    </source>
</evidence>
<evidence type="ECO:0000256" key="5">
    <source>
        <dbReference type="ARBA" id="ARBA00023014"/>
    </source>
</evidence>
<dbReference type="InterPro" id="IPR017941">
    <property type="entry name" value="Rieske_2Fe-2S"/>
</dbReference>
<reference evidence="7" key="1">
    <citation type="submission" date="2021-12" db="EMBL/GenBank/DDBJ databases">
        <title>Discovery of the Pendulisporaceae a myxobacterial family with distinct sporulation behavior and unique specialized metabolism.</title>
        <authorList>
            <person name="Garcia R."/>
            <person name="Popoff A."/>
            <person name="Bader C.D."/>
            <person name="Loehr J."/>
            <person name="Walesch S."/>
            <person name="Walt C."/>
            <person name="Boldt J."/>
            <person name="Bunk B."/>
            <person name="Haeckl F.J.F.P.J."/>
            <person name="Gunesch A.P."/>
            <person name="Birkelbach J."/>
            <person name="Nuebel U."/>
            <person name="Pietschmann T."/>
            <person name="Bach T."/>
            <person name="Mueller R."/>
        </authorList>
    </citation>
    <scope>NUCLEOTIDE SEQUENCE</scope>
    <source>
        <strain evidence="7">MSr11367</strain>
    </source>
</reference>
<dbReference type="Gene3D" id="3.90.380.10">
    <property type="entry name" value="Naphthalene 1,2-dioxygenase Alpha Subunit, Chain A, domain 1"/>
    <property type="match status" value="1"/>
</dbReference>
<gene>
    <name evidence="7" type="ORF">LVJ94_29295</name>
</gene>
<evidence type="ECO:0000256" key="3">
    <source>
        <dbReference type="ARBA" id="ARBA00023002"/>
    </source>
</evidence>
<sequence>MSFAASWYALARSSEIGTKPKRLTRFGKNLVAWRDRQGKPSVMGESCPHFGASLAAGHVDRDGCLVCPFHRWRFDAGGACVGIPGSNVIPPTAHRSPMVTAERYGLVWAWWGSAEPRFALPDFPQYDDAKARSVHEFAIRTPVPVIVANSYDARHFVEFHRTPAAAIRFRAETESGKALEPVGIDTDAWCGSNAVVELPDMSFGEALDSALAERSRGQFMTTLSTVMGTWLMMRTANMRTIRTEMHGWPTGHSTTTFIDEKPKYALLAAACPVDESQSMLFGVMTQSHKRGPIRDGLASLVSGAQFAQHVGADVAIMETLNFDARGVHVREDRATLEYLKLYDKFVGRVDPAWLEGWPYEGRHLSLARKGRNGVQRASSGL</sequence>
<dbReference type="SUPFAM" id="SSF55961">
    <property type="entry name" value="Bet v1-like"/>
    <property type="match status" value="1"/>
</dbReference>
<organism evidence="7 8">
    <name type="scientific">Pendulispora rubella</name>
    <dbReference type="NCBI Taxonomy" id="2741070"/>
    <lineage>
        <taxon>Bacteria</taxon>
        <taxon>Pseudomonadati</taxon>
        <taxon>Myxococcota</taxon>
        <taxon>Myxococcia</taxon>
        <taxon>Myxococcales</taxon>
        <taxon>Sorangiineae</taxon>
        <taxon>Pendulisporaceae</taxon>
        <taxon>Pendulispora</taxon>
    </lineage>
</organism>
<accession>A0ABZ2KTF2</accession>
<dbReference type="PANTHER" id="PTHR21266">
    <property type="entry name" value="IRON-SULFUR DOMAIN CONTAINING PROTEIN"/>
    <property type="match status" value="1"/>
</dbReference>
<evidence type="ECO:0000313" key="7">
    <source>
        <dbReference type="EMBL" id="WXB01003.1"/>
    </source>
</evidence>
<dbReference type="Gene3D" id="2.102.10.10">
    <property type="entry name" value="Rieske [2Fe-2S] iron-sulphur domain"/>
    <property type="match status" value="1"/>
</dbReference>
<keyword evidence="1" id="KW-0001">2Fe-2S</keyword>
<dbReference type="PROSITE" id="PS51296">
    <property type="entry name" value="RIESKE"/>
    <property type="match status" value="1"/>
</dbReference>
<keyword evidence="3" id="KW-0560">Oxidoreductase</keyword>
<dbReference type="EMBL" id="CP089983">
    <property type="protein sequence ID" value="WXB01003.1"/>
    <property type="molecule type" value="Genomic_DNA"/>
</dbReference>
<proteinExistence type="predicted"/>
<dbReference type="Proteomes" id="UP001374803">
    <property type="component" value="Chromosome"/>
</dbReference>
<name>A0ABZ2KTF2_9BACT</name>
<dbReference type="InterPro" id="IPR050584">
    <property type="entry name" value="Cholesterol_7-desaturase"/>
</dbReference>
<evidence type="ECO:0000256" key="1">
    <source>
        <dbReference type="ARBA" id="ARBA00022714"/>
    </source>
</evidence>
<dbReference type="InterPro" id="IPR036922">
    <property type="entry name" value="Rieske_2Fe-2S_sf"/>
</dbReference>
<protein>
    <submittedName>
        <fullName evidence="7">Rieske 2Fe-2S domain-containing protein</fullName>
    </submittedName>
</protein>
<dbReference type="SUPFAM" id="SSF50022">
    <property type="entry name" value="ISP domain"/>
    <property type="match status" value="1"/>
</dbReference>
<dbReference type="PANTHER" id="PTHR21266:SF60">
    <property type="entry name" value="3-KETOSTEROID-9-ALPHA-MONOOXYGENASE, OXYGENASE COMPONENT"/>
    <property type="match status" value="1"/>
</dbReference>
<keyword evidence="4" id="KW-0408">Iron</keyword>
<dbReference type="Pfam" id="PF00355">
    <property type="entry name" value="Rieske"/>
    <property type="match status" value="1"/>
</dbReference>
<keyword evidence="2" id="KW-0479">Metal-binding</keyword>
<evidence type="ECO:0000256" key="4">
    <source>
        <dbReference type="ARBA" id="ARBA00023004"/>
    </source>
</evidence>
<evidence type="ECO:0000259" key="6">
    <source>
        <dbReference type="PROSITE" id="PS51296"/>
    </source>
</evidence>
<keyword evidence="5" id="KW-0411">Iron-sulfur</keyword>
<evidence type="ECO:0000313" key="8">
    <source>
        <dbReference type="Proteomes" id="UP001374803"/>
    </source>
</evidence>
<dbReference type="RefSeq" id="WP_394830610.1">
    <property type="nucleotide sequence ID" value="NZ_CP089929.1"/>
</dbReference>
<feature type="domain" description="Rieske" evidence="6">
    <location>
        <begin position="7"/>
        <end position="109"/>
    </location>
</feature>